<organism evidence="1 2">
    <name type="scientific">Geodia barretti</name>
    <name type="common">Barrett's horny sponge</name>
    <dbReference type="NCBI Taxonomy" id="519541"/>
    <lineage>
        <taxon>Eukaryota</taxon>
        <taxon>Metazoa</taxon>
        <taxon>Porifera</taxon>
        <taxon>Demospongiae</taxon>
        <taxon>Heteroscleromorpha</taxon>
        <taxon>Tetractinellida</taxon>
        <taxon>Astrophorina</taxon>
        <taxon>Geodiidae</taxon>
        <taxon>Geodia</taxon>
    </lineage>
</organism>
<comment type="caution">
    <text evidence="1">The sequence shown here is derived from an EMBL/GenBank/DDBJ whole genome shotgun (WGS) entry which is preliminary data.</text>
</comment>
<dbReference type="AlphaFoldDB" id="A0AA35WT30"/>
<proteinExistence type="predicted"/>
<dbReference type="Proteomes" id="UP001174909">
    <property type="component" value="Unassembled WGS sequence"/>
</dbReference>
<reference evidence="1" key="1">
    <citation type="submission" date="2023-03" db="EMBL/GenBank/DDBJ databases">
        <authorList>
            <person name="Steffen K."/>
            <person name="Cardenas P."/>
        </authorList>
    </citation>
    <scope>NUCLEOTIDE SEQUENCE</scope>
</reference>
<evidence type="ECO:0000313" key="2">
    <source>
        <dbReference type="Proteomes" id="UP001174909"/>
    </source>
</evidence>
<dbReference type="EMBL" id="CASHTH010002627">
    <property type="protein sequence ID" value="CAI8032783.1"/>
    <property type="molecule type" value="Genomic_DNA"/>
</dbReference>
<protein>
    <submittedName>
        <fullName evidence="1">Uncharacterized protein</fullName>
    </submittedName>
</protein>
<accession>A0AA35WT30</accession>
<name>A0AA35WT30_GEOBA</name>
<keyword evidence="2" id="KW-1185">Reference proteome</keyword>
<gene>
    <name evidence="1" type="ORF">GBAR_LOCUS18514</name>
</gene>
<evidence type="ECO:0000313" key="1">
    <source>
        <dbReference type="EMBL" id="CAI8032783.1"/>
    </source>
</evidence>
<sequence length="47" mass="5461">MNYQLLSKNCGRAQAVQPWCRLHVVLLHNVPKSLQWIHDPLVLSLQL</sequence>